<dbReference type="Pfam" id="PF01841">
    <property type="entry name" value="Transglut_core"/>
    <property type="match status" value="1"/>
</dbReference>
<dbReference type="PANTHER" id="PTHR33490">
    <property type="entry name" value="BLR5614 PROTEIN-RELATED"/>
    <property type="match status" value="1"/>
</dbReference>
<sequence>MRKGIWAVVLVCLLILIPLESEAAGAAFDTSDVDRGVIHVSYKASQPRQLKVMVTKGQERYTYDLKSDGTVESFPLQMGDGSYKIDVLQNAGGTRYTFLDSKTVQVKLEDPNSVFLNSVQEINWSREDPPILKSGELVGNKEETRPKVTTIYEYMIQNYTYDYDKIPTLTAAYKPNIIQTYFEKKGICYDYSSLMAAMKRSDGIPTKLVKGYTKHVDGYHAWNEVLLDGEWVIIDSTVDAVYRQGGTNFTMVKNPSEFTKVYEY</sequence>
<keyword evidence="1" id="KW-0732">Signal</keyword>
<dbReference type="Gene3D" id="3.10.620.30">
    <property type="match status" value="1"/>
</dbReference>
<gene>
    <name evidence="3" type="ORF">SAMN06296020_110116</name>
</gene>
<dbReference type="InterPro" id="IPR038765">
    <property type="entry name" value="Papain-like_cys_pep_sf"/>
</dbReference>
<accession>A0AA45WX72</accession>
<comment type="caution">
    <text evidence="3">The sequence shown here is derived from an EMBL/GenBank/DDBJ whole genome shotgun (WGS) entry which is preliminary data.</text>
</comment>
<evidence type="ECO:0000259" key="2">
    <source>
        <dbReference type="SMART" id="SM00460"/>
    </source>
</evidence>
<dbReference type="InterPro" id="IPR002931">
    <property type="entry name" value="Transglutaminase-like"/>
</dbReference>
<feature type="chain" id="PRO_5041326397" evidence="1">
    <location>
        <begin position="24"/>
        <end position="264"/>
    </location>
</feature>
<dbReference type="AlphaFoldDB" id="A0AA45WX72"/>
<feature type="signal peptide" evidence="1">
    <location>
        <begin position="1"/>
        <end position="23"/>
    </location>
</feature>
<keyword evidence="4" id="KW-1185">Reference proteome</keyword>
<feature type="domain" description="Transglutaminase-like" evidence="2">
    <location>
        <begin position="180"/>
        <end position="238"/>
    </location>
</feature>
<dbReference type="EMBL" id="FXUF01000010">
    <property type="protein sequence ID" value="SMP62868.1"/>
    <property type="molecule type" value="Genomic_DNA"/>
</dbReference>
<proteinExistence type="predicted"/>
<evidence type="ECO:0000256" key="1">
    <source>
        <dbReference type="SAM" id="SignalP"/>
    </source>
</evidence>
<dbReference type="SUPFAM" id="SSF54001">
    <property type="entry name" value="Cysteine proteinases"/>
    <property type="match status" value="1"/>
</dbReference>
<reference evidence="3" key="1">
    <citation type="submission" date="2017-05" db="EMBL/GenBank/DDBJ databases">
        <authorList>
            <person name="Varghese N."/>
            <person name="Submissions S."/>
        </authorList>
    </citation>
    <scope>NUCLEOTIDE SEQUENCE</scope>
    <source>
        <strain evidence="3">Su22</strain>
    </source>
</reference>
<organism evidence="3 4">
    <name type="scientific">Anoxynatronum buryatiense</name>
    <dbReference type="NCBI Taxonomy" id="489973"/>
    <lineage>
        <taxon>Bacteria</taxon>
        <taxon>Bacillati</taxon>
        <taxon>Bacillota</taxon>
        <taxon>Clostridia</taxon>
        <taxon>Eubacteriales</taxon>
        <taxon>Clostridiaceae</taxon>
        <taxon>Anoxynatronum</taxon>
    </lineage>
</organism>
<dbReference type="SMART" id="SM00460">
    <property type="entry name" value="TGc"/>
    <property type="match status" value="1"/>
</dbReference>
<protein>
    <submittedName>
        <fullName evidence="3">Transglutaminase-like superfamily protein</fullName>
    </submittedName>
</protein>
<evidence type="ECO:0000313" key="3">
    <source>
        <dbReference type="EMBL" id="SMP62868.1"/>
    </source>
</evidence>
<evidence type="ECO:0000313" key="4">
    <source>
        <dbReference type="Proteomes" id="UP001158066"/>
    </source>
</evidence>
<dbReference type="RefSeq" id="WP_283409901.1">
    <property type="nucleotide sequence ID" value="NZ_FXUF01000010.1"/>
</dbReference>
<dbReference type="Proteomes" id="UP001158066">
    <property type="component" value="Unassembled WGS sequence"/>
</dbReference>
<name>A0AA45WX72_9CLOT</name>